<evidence type="ECO:0000256" key="2">
    <source>
        <dbReference type="ARBA" id="ARBA00022679"/>
    </source>
</evidence>
<keyword evidence="2 14" id="KW-0808">Transferase</keyword>
<dbReference type="GO" id="GO:0005829">
    <property type="term" value="C:cytosol"/>
    <property type="evidence" value="ECO:0007669"/>
    <property type="project" value="TreeGrafter"/>
</dbReference>
<evidence type="ECO:0000256" key="7">
    <source>
        <dbReference type="ARBA" id="ARBA00063809"/>
    </source>
</evidence>
<dbReference type="RefSeq" id="WP_138239722.1">
    <property type="nucleotide sequence ID" value="NZ_VBRY01000009.1"/>
</dbReference>
<dbReference type="PANTHER" id="PTHR10953:SF102">
    <property type="entry name" value="ADENYLYLTRANSFERASE AND SULFURTRANSFERASE MOCS3"/>
    <property type="match status" value="1"/>
</dbReference>
<comment type="subunit">
    <text evidence="7">Homodimer. Forms a stable heterotetrameric complex of 2 MoeB and 2 MoaD during adenylation of MoaD.</text>
</comment>
<accession>A0A5R9GRA6</accession>
<evidence type="ECO:0000259" key="13">
    <source>
        <dbReference type="Pfam" id="PF00899"/>
    </source>
</evidence>
<dbReference type="AlphaFoldDB" id="A0A5R9GRA6"/>
<evidence type="ECO:0000256" key="12">
    <source>
        <dbReference type="ARBA" id="ARBA00078531"/>
    </source>
</evidence>
<dbReference type="InterPro" id="IPR000594">
    <property type="entry name" value="ThiF_NAD_FAD-bd"/>
</dbReference>
<evidence type="ECO:0000313" key="14">
    <source>
        <dbReference type="EMBL" id="TLS66542.1"/>
    </source>
</evidence>
<gene>
    <name evidence="14" type="primary">moeB</name>
    <name evidence="14" type="ORF">FEF65_10295</name>
</gene>
<dbReference type="Gene3D" id="3.40.50.720">
    <property type="entry name" value="NAD(P)-binding Rossmann-like Domain"/>
    <property type="match status" value="1"/>
</dbReference>
<dbReference type="EMBL" id="VBRY01000009">
    <property type="protein sequence ID" value="TLS66542.1"/>
    <property type="molecule type" value="Genomic_DNA"/>
</dbReference>
<evidence type="ECO:0000256" key="4">
    <source>
        <dbReference type="ARBA" id="ARBA00022840"/>
    </source>
</evidence>
<evidence type="ECO:0000256" key="9">
    <source>
        <dbReference type="ARBA" id="ARBA00073635"/>
    </source>
</evidence>
<dbReference type="PANTHER" id="PTHR10953">
    <property type="entry name" value="UBIQUITIN-ACTIVATING ENZYME E1"/>
    <property type="match status" value="1"/>
</dbReference>
<evidence type="ECO:0000256" key="11">
    <source>
        <dbReference type="ARBA" id="ARBA00075328"/>
    </source>
</evidence>
<dbReference type="OrthoDB" id="9804286at2"/>
<dbReference type="GO" id="GO:0004792">
    <property type="term" value="F:thiosulfate-cyanide sulfurtransferase activity"/>
    <property type="evidence" value="ECO:0007669"/>
    <property type="project" value="TreeGrafter"/>
</dbReference>
<dbReference type="GO" id="GO:0008641">
    <property type="term" value="F:ubiquitin-like modifier activating enzyme activity"/>
    <property type="evidence" value="ECO:0007669"/>
    <property type="project" value="InterPro"/>
</dbReference>
<organism evidence="14 15">
    <name type="scientific">Mariprofundus erugo</name>
    <dbReference type="NCBI Taxonomy" id="2528639"/>
    <lineage>
        <taxon>Bacteria</taxon>
        <taxon>Pseudomonadati</taxon>
        <taxon>Pseudomonadota</taxon>
        <taxon>Candidatius Mariprofundia</taxon>
        <taxon>Mariprofundales</taxon>
        <taxon>Mariprofundaceae</taxon>
        <taxon>Mariprofundus</taxon>
    </lineage>
</organism>
<keyword evidence="15" id="KW-1185">Reference proteome</keyword>
<dbReference type="Proteomes" id="UP000306585">
    <property type="component" value="Unassembled WGS sequence"/>
</dbReference>
<keyword evidence="14" id="KW-0548">Nucleotidyltransferase</keyword>
<name>A0A5R9GRA6_9PROT</name>
<dbReference type="Pfam" id="PF00899">
    <property type="entry name" value="ThiF"/>
    <property type="match status" value="1"/>
</dbReference>
<comment type="function">
    <text evidence="6">Catalyzes the adenylation by ATP of the carboxyl group of the C-terminal glycine of sulfur carrier protein MoaD.</text>
</comment>
<dbReference type="GO" id="GO:0061605">
    <property type="term" value="F:molybdopterin-synthase adenylyltransferase activity"/>
    <property type="evidence" value="ECO:0007669"/>
    <property type="project" value="UniProtKB-EC"/>
</dbReference>
<dbReference type="InterPro" id="IPR035985">
    <property type="entry name" value="Ubiquitin-activating_enz"/>
</dbReference>
<evidence type="ECO:0000256" key="3">
    <source>
        <dbReference type="ARBA" id="ARBA00022741"/>
    </source>
</evidence>
<comment type="caution">
    <text evidence="14">The sequence shown here is derived from an EMBL/GenBank/DDBJ whole genome shotgun (WGS) entry which is preliminary data.</text>
</comment>
<evidence type="ECO:0000256" key="5">
    <source>
        <dbReference type="ARBA" id="ARBA00052218"/>
    </source>
</evidence>
<dbReference type="EC" id="2.7.7.80" evidence="8"/>
<dbReference type="CDD" id="cd00757">
    <property type="entry name" value="ThiF_MoeB_HesA_family"/>
    <property type="match status" value="1"/>
</dbReference>
<reference evidence="14 15" key="1">
    <citation type="journal article" date="2019" name="Appl. Environ. Microbiol.">
        <title>Environmental Evidence and Genomic Insight of Iron-oxidizing Bacteria Preference Towards More Corrosion Resistant Stainless Steel at Higher Salinities.</title>
        <authorList>
            <person name="Garrison C.E."/>
            <person name="Price K.A."/>
            <person name="Field E.K."/>
        </authorList>
    </citation>
    <scope>NUCLEOTIDE SEQUENCE [LARGE SCALE GENOMIC DNA]</scope>
    <source>
        <strain evidence="14 15">P3</strain>
    </source>
</reference>
<evidence type="ECO:0000313" key="15">
    <source>
        <dbReference type="Proteomes" id="UP000306585"/>
    </source>
</evidence>
<dbReference type="GO" id="GO:0008146">
    <property type="term" value="F:sulfotransferase activity"/>
    <property type="evidence" value="ECO:0007669"/>
    <property type="project" value="TreeGrafter"/>
</dbReference>
<evidence type="ECO:0000256" key="6">
    <source>
        <dbReference type="ARBA" id="ARBA00055169"/>
    </source>
</evidence>
<comment type="catalytic activity">
    <reaction evidence="5">
        <text>[molybdopterin-synthase sulfur-carrier protein]-C-terminal Gly-Gly + ATP + H(+) = [molybdopterin-synthase sulfur-carrier protein]-C-terminal Gly-Gly-AMP + diphosphate</text>
        <dbReference type="Rhea" id="RHEA:43616"/>
        <dbReference type="Rhea" id="RHEA-COMP:12159"/>
        <dbReference type="Rhea" id="RHEA-COMP:12202"/>
        <dbReference type="ChEBI" id="CHEBI:15378"/>
        <dbReference type="ChEBI" id="CHEBI:30616"/>
        <dbReference type="ChEBI" id="CHEBI:33019"/>
        <dbReference type="ChEBI" id="CHEBI:90618"/>
        <dbReference type="ChEBI" id="CHEBI:90778"/>
        <dbReference type="EC" id="2.7.7.80"/>
    </reaction>
</comment>
<evidence type="ECO:0000256" key="8">
    <source>
        <dbReference type="ARBA" id="ARBA00066884"/>
    </source>
</evidence>
<keyword evidence="4" id="KW-0067">ATP-binding</keyword>
<dbReference type="NCBIfam" id="NF004281">
    <property type="entry name" value="PRK05690.1"/>
    <property type="match status" value="1"/>
</dbReference>
<protein>
    <recommendedName>
        <fullName evidence="9">Molybdopterin-synthase adenylyltransferase</fullName>
        <ecNumber evidence="8">2.7.7.80</ecNumber>
    </recommendedName>
    <alternativeName>
        <fullName evidence="12">MoaD protein adenylase</fullName>
    </alternativeName>
    <alternativeName>
        <fullName evidence="10">Molybdopterin-converting factor subunit 1 adenylase</fullName>
    </alternativeName>
    <alternativeName>
        <fullName evidence="11">Sulfur carrier protein MoaD adenylyltransferase</fullName>
    </alternativeName>
</protein>
<evidence type="ECO:0000256" key="10">
    <source>
        <dbReference type="ARBA" id="ARBA00075110"/>
    </source>
</evidence>
<dbReference type="FunFam" id="3.40.50.720:FF:000033">
    <property type="entry name" value="Adenylyltransferase and sulfurtransferase MOCS3"/>
    <property type="match status" value="1"/>
</dbReference>
<dbReference type="GO" id="GO:0005524">
    <property type="term" value="F:ATP binding"/>
    <property type="evidence" value="ECO:0007669"/>
    <property type="project" value="UniProtKB-KW"/>
</dbReference>
<comment type="similarity">
    <text evidence="1">Belongs to the HesA/MoeB/ThiF family.</text>
</comment>
<proteinExistence type="inferred from homology"/>
<evidence type="ECO:0000256" key="1">
    <source>
        <dbReference type="ARBA" id="ARBA00009919"/>
    </source>
</evidence>
<dbReference type="InterPro" id="IPR045886">
    <property type="entry name" value="ThiF/MoeB/HesA"/>
</dbReference>
<sequence length="273" mass="29983">MIDFTEEQIERYSRHIILPEVGAEGQSKLLESKVFMIGAGGLGSPVAYYLAAAGVGTIGIADADVVDMSNLQRQIIHNQDRVGMPKVESARETMQALNPDVNVKTYNYFITEENVREIIREYDLIIDGCDNFPTRFLVNDACYFEKKPLISGAMFRFEGQVATFKPHQEKGAPCYRCLYPEPPPAGLVPSCSEAGILGALAGAVGTIQAVEAVKELLGIGTSLAGRLMVFDALRMEWKKLKLHKDPACPLCGENPTITDLVTYEQACQLKFGE</sequence>
<feature type="domain" description="THIF-type NAD/FAD binding fold" evidence="13">
    <location>
        <begin position="12"/>
        <end position="249"/>
    </location>
</feature>
<dbReference type="SUPFAM" id="SSF69572">
    <property type="entry name" value="Activating enzymes of the ubiquitin-like proteins"/>
    <property type="match status" value="1"/>
</dbReference>
<keyword evidence="3" id="KW-0547">Nucleotide-binding</keyword>